<protein>
    <recommendedName>
        <fullName evidence="1">Reverse transcriptase zinc-binding domain-containing protein</fullName>
    </recommendedName>
</protein>
<dbReference type="InterPro" id="IPR026960">
    <property type="entry name" value="RVT-Znf"/>
</dbReference>
<proteinExistence type="predicted"/>
<name>A0A8J5ZCK8_9ROSI</name>
<dbReference type="OrthoDB" id="1000288at2759"/>
<sequence length="411" mass="47543">MDRQNYGMCSLGEDKQLSKRLLSYGGKEIFIKVNLVVGKGEWKILVYAPLENFVSTKKDEGIGIHDIRLFNITLLGRQVWRLINNKDSICFKVLSSEYFPDGNIFNAKRVEKASFTWSSIAAVAVKLKRGFGWQVGNGDSINIRDDNWGFEELNESTIISSNSNHELKSVRDLLLVNDRKWDMDKVYMVYGKDWGDRIYNLPIGNEGQRDRMVWFHNPYGYFRSKSAYSWLLLKEIGFGPHRIYWKSIWKIDTLPKIWVFAWRVGHEILPTNVKISSIRIGFNKKCSRCEATNETLLHALRDCPTSREVLLIKGWDMRVMTEHYDRCIDWASNLGKEFRICNLLYAPMLPQNDNMKKWDKPPKGVVKINFDATMNGDRAGYGVIFRDNDGFVLGGGEDSSMKKCQSRRLSV</sequence>
<evidence type="ECO:0000259" key="1">
    <source>
        <dbReference type="Pfam" id="PF13966"/>
    </source>
</evidence>
<evidence type="ECO:0000313" key="2">
    <source>
        <dbReference type="EMBL" id="KAG8492715.1"/>
    </source>
</evidence>
<evidence type="ECO:0000313" key="3">
    <source>
        <dbReference type="Proteomes" id="UP000701853"/>
    </source>
</evidence>
<organism evidence="2 3">
    <name type="scientific">Gossypium anomalum</name>
    <dbReference type="NCBI Taxonomy" id="47600"/>
    <lineage>
        <taxon>Eukaryota</taxon>
        <taxon>Viridiplantae</taxon>
        <taxon>Streptophyta</taxon>
        <taxon>Embryophyta</taxon>
        <taxon>Tracheophyta</taxon>
        <taxon>Spermatophyta</taxon>
        <taxon>Magnoliopsida</taxon>
        <taxon>eudicotyledons</taxon>
        <taxon>Gunneridae</taxon>
        <taxon>Pentapetalae</taxon>
        <taxon>rosids</taxon>
        <taxon>malvids</taxon>
        <taxon>Malvales</taxon>
        <taxon>Malvaceae</taxon>
        <taxon>Malvoideae</taxon>
        <taxon>Gossypium</taxon>
    </lineage>
</organism>
<comment type="caution">
    <text evidence="2">The sequence shown here is derived from an EMBL/GenBank/DDBJ whole genome shotgun (WGS) entry which is preliminary data.</text>
</comment>
<dbReference type="AlphaFoldDB" id="A0A8J5ZCK8"/>
<accession>A0A8J5ZCK8</accession>
<dbReference type="Proteomes" id="UP000701853">
    <property type="component" value="Chromosome 5"/>
</dbReference>
<feature type="domain" description="Reverse transcriptase zinc-binding" evidence="1">
    <location>
        <begin position="222"/>
        <end position="309"/>
    </location>
</feature>
<reference evidence="2 3" key="1">
    <citation type="journal article" date="2021" name="bioRxiv">
        <title>The Gossypium anomalum genome as a resource for cotton improvement and evolutionary analysis of hybrid incompatibility.</title>
        <authorList>
            <person name="Grover C.E."/>
            <person name="Yuan D."/>
            <person name="Arick M.A."/>
            <person name="Miller E.R."/>
            <person name="Hu G."/>
            <person name="Peterson D.G."/>
            <person name="Wendel J.F."/>
            <person name="Udall J.A."/>
        </authorList>
    </citation>
    <scope>NUCLEOTIDE SEQUENCE [LARGE SCALE GENOMIC DNA]</scope>
    <source>
        <strain evidence="2">JFW-Udall</strain>
        <tissue evidence="2">Leaf</tissue>
    </source>
</reference>
<dbReference type="EMBL" id="JAHUZN010000005">
    <property type="protein sequence ID" value="KAG8492715.1"/>
    <property type="molecule type" value="Genomic_DNA"/>
</dbReference>
<dbReference type="Pfam" id="PF13966">
    <property type="entry name" value="zf-RVT"/>
    <property type="match status" value="1"/>
</dbReference>
<gene>
    <name evidence="2" type="ORF">CXB51_010474</name>
</gene>
<keyword evidence="3" id="KW-1185">Reference proteome</keyword>